<keyword evidence="2" id="KW-1185">Reference proteome</keyword>
<name>A0AAU7NVN8_9GAMM</name>
<dbReference type="RefSeq" id="WP_305909963.1">
    <property type="nucleotide sequence ID" value="NZ_CP157743.1"/>
</dbReference>
<dbReference type="EMBL" id="CP157743">
    <property type="protein sequence ID" value="XBS21060.1"/>
    <property type="molecule type" value="Genomic_DNA"/>
</dbReference>
<organism evidence="1 2">
    <name type="scientific">Methylomarinum roseum</name>
    <dbReference type="NCBI Taxonomy" id="3067653"/>
    <lineage>
        <taxon>Bacteria</taxon>
        <taxon>Pseudomonadati</taxon>
        <taxon>Pseudomonadota</taxon>
        <taxon>Gammaproteobacteria</taxon>
        <taxon>Methylococcales</taxon>
        <taxon>Methylococcaceae</taxon>
        <taxon>Methylomarinum</taxon>
    </lineage>
</organism>
<dbReference type="AlphaFoldDB" id="A0AAU7NVN8"/>
<evidence type="ECO:0000313" key="2">
    <source>
        <dbReference type="Proteomes" id="UP001225378"/>
    </source>
</evidence>
<gene>
    <name evidence="1" type="ORF">Q9L42_002790</name>
</gene>
<accession>A0AAU7NVN8</accession>
<proteinExistence type="predicted"/>
<protein>
    <submittedName>
        <fullName evidence="1">Uncharacterized protein</fullName>
    </submittedName>
</protein>
<evidence type="ECO:0000313" key="1">
    <source>
        <dbReference type="EMBL" id="XBS21060.1"/>
    </source>
</evidence>
<dbReference type="KEGG" id="mech:Q9L42_002790"/>
<dbReference type="Proteomes" id="UP001225378">
    <property type="component" value="Chromosome"/>
</dbReference>
<sequence length="89" mass="9850">MAAEGNEDAAGQSQDLLTFDKMVISKESEVMKSINSMDMDAAEIIRMRSSVSDTAKLYWKVFPASVCMAQKTIESDPFDILIRVAALRT</sequence>
<reference evidence="1 2" key="1">
    <citation type="journal article" date="2024" name="Microbiology">
        <title>Methylomarinum rosea sp. nov., a novel halophilic methanotrophic bacterium from the hypersaline Lake Elton.</title>
        <authorList>
            <person name="Suleimanov R.Z."/>
            <person name="Oshkin I.Y."/>
            <person name="Danilova O.V."/>
            <person name="Suzina N.E."/>
            <person name="Dedysh S.N."/>
        </authorList>
    </citation>
    <scope>NUCLEOTIDE SEQUENCE [LARGE SCALE GENOMIC DNA]</scope>
    <source>
        <strain evidence="1 2">Ch1-1</strain>
    </source>
</reference>